<evidence type="ECO:0000259" key="2">
    <source>
        <dbReference type="Pfam" id="PF10159"/>
    </source>
</evidence>
<feature type="domain" description="Multiple myeloma tumor-associated protein 2-like N-terminal" evidence="2">
    <location>
        <begin position="11"/>
        <end position="89"/>
    </location>
</feature>
<proteinExistence type="predicted"/>
<name>A0A9W9X615_9EURO</name>
<dbReference type="PANTHER" id="PTHR14580:SF0">
    <property type="entry name" value="MULTIPLE MYELOMA TUMOR-ASSOCIATED PROTEIN 2"/>
    <property type="match status" value="1"/>
</dbReference>
<feature type="coiled-coil region" evidence="1">
    <location>
        <begin position="56"/>
        <end position="86"/>
    </location>
</feature>
<dbReference type="Pfam" id="PF10159">
    <property type="entry name" value="MMtag"/>
    <property type="match status" value="1"/>
</dbReference>
<organism evidence="3 4">
    <name type="scientific">Penicillium diatomitis</name>
    <dbReference type="NCBI Taxonomy" id="2819901"/>
    <lineage>
        <taxon>Eukaryota</taxon>
        <taxon>Fungi</taxon>
        <taxon>Dikarya</taxon>
        <taxon>Ascomycota</taxon>
        <taxon>Pezizomycotina</taxon>
        <taxon>Eurotiomycetes</taxon>
        <taxon>Eurotiomycetidae</taxon>
        <taxon>Eurotiales</taxon>
        <taxon>Aspergillaceae</taxon>
        <taxon>Penicillium</taxon>
    </lineage>
</organism>
<dbReference type="Proteomes" id="UP001148312">
    <property type="component" value="Unassembled WGS sequence"/>
</dbReference>
<evidence type="ECO:0000313" key="4">
    <source>
        <dbReference type="Proteomes" id="UP001148312"/>
    </source>
</evidence>
<evidence type="ECO:0000256" key="1">
    <source>
        <dbReference type="SAM" id="Coils"/>
    </source>
</evidence>
<accession>A0A9W9X615</accession>
<dbReference type="GeneID" id="81624756"/>
<keyword evidence="4" id="KW-1185">Reference proteome</keyword>
<dbReference type="AlphaFoldDB" id="A0A9W9X615"/>
<evidence type="ECO:0000313" key="3">
    <source>
        <dbReference type="EMBL" id="KAJ5484917.1"/>
    </source>
</evidence>
<comment type="caution">
    <text evidence="3">The sequence shown here is derived from an EMBL/GenBank/DDBJ whole genome shotgun (WGS) entry which is preliminary data.</text>
</comment>
<protein>
    <recommendedName>
        <fullName evidence="2">Multiple myeloma tumor-associated protein 2-like N-terminal domain-containing protein</fullName>
    </recommendedName>
</protein>
<sequence>MDLVAGVRKEGSRGGRGEFKWTDVQNSSHRENYLGHSLMAPVGRWQQNRDLSWYAKGDAEAEEERARQEREELERVKQAEQEAMARALGLPIPVKTEPNANLTPLGTNTNTLDRADATFAKARVVKGEEIEVKADIGTTSGVVENTHMIMRETVEEIVVEIVSIDVTDIDRGTERIDRDAHIRVHDHEVVMIGESGKDHIDTSAATHLLDSLAKQNDTETGLNLIADVRCSRGKELFCSRDTT</sequence>
<dbReference type="PANTHER" id="PTHR14580">
    <property type="entry name" value="MULTIPLE MYELOMA TUMOR-ASSOCIATED PROTEIN 2 FAMILY MEMBER"/>
    <property type="match status" value="1"/>
</dbReference>
<keyword evidence="1" id="KW-0175">Coiled coil</keyword>
<dbReference type="EMBL" id="JAPWDQ010000005">
    <property type="protein sequence ID" value="KAJ5484917.1"/>
    <property type="molecule type" value="Genomic_DNA"/>
</dbReference>
<gene>
    <name evidence="3" type="ORF">N7539_004905</name>
</gene>
<reference evidence="3" key="1">
    <citation type="submission" date="2022-12" db="EMBL/GenBank/DDBJ databases">
        <authorList>
            <person name="Petersen C."/>
        </authorList>
    </citation>
    <scope>NUCLEOTIDE SEQUENCE</scope>
    <source>
        <strain evidence="3">IBT 30728</strain>
    </source>
</reference>
<reference evidence="3" key="2">
    <citation type="journal article" date="2023" name="IMA Fungus">
        <title>Comparative genomic study of the Penicillium genus elucidates a diverse pangenome and 15 lateral gene transfer events.</title>
        <authorList>
            <person name="Petersen C."/>
            <person name="Sorensen T."/>
            <person name="Nielsen M.R."/>
            <person name="Sondergaard T.E."/>
            <person name="Sorensen J.L."/>
            <person name="Fitzpatrick D.A."/>
            <person name="Frisvad J.C."/>
            <person name="Nielsen K.L."/>
        </authorList>
    </citation>
    <scope>NUCLEOTIDE SEQUENCE</scope>
    <source>
        <strain evidence="3">IBT 30728</strain>
    </source>
</reference>
<dbReference type="InterPro" id="IPR019315">
    <property type="entry name" value="MMTA2_N"/>
</dbReference>
<dbReference type="RefSeq" id="XP_056789701.1">
    <property type="nucleotide sequence ID" value="XM_056934507.1"/>
</dbReference>
<dbReference type="InterPro" id="IPR039207">
    <property type="entry name" value="MMTAG2-like"/>
</dbReference>